<feature type="domain" description="Glycosyl transferase family 1" evidence="3">
    <location>
        <begin position="279"/>
        <end position="370"/>
    </location>
</feature>
<dbReference type="SUPFAM" id="SSF53756">
    <property type="entry name" value="UDP-Glycosyltransferase/glycogen phosphorylase"/>
    <property type="match status" value="2"/>
</dbReference>
<dbReference type="PANTHER" id="PTHR46401:SF8">
    <property type="entry name" value="BLL6006 PROTEIN"/>
    <property type="match status" value="1"/>
</dbReference>
<feature type="region of interest" description="Disordered" evidence="2">
    <location>
        <begin position="1"/>
        <end position="32"/>
    </location>
</feature>
<dbReference type="Pfam" id="PF00534">
    <property type="entry name" value="Glycos_transf_1"/>
    <property type="match status" value="1"/>
</dbReference>
<evidence type="ECO:0000259" key="3">
    <source>
        <dbReference type="Pfam" id="PF00534"/>
    </source>
</evidence>
<dbReference type="AlphaFoldDB" id="A0A4R1CHJ2"/>
<dbReference type="Pfam" id="PF13692">
    <property type="entry name" value="Glyco_trans_1_4"/>
    <property type="match status" value="1"/>
</dbReference>
<evidence type="ECO:0000313" key="5">
    <source>
        <dbReference type="Proteomes" id="UP000295453"/>
    </source>
</evidence>
<dbReference type="PANTHER" id="PTHR46401">
    <property type="entry name" value="GLYCOSYLTRANSFERASE WBBK-RELATED"/>
    <property type="match status" value="1"/>
</dbReference>
<accession>A0A4R1CHJ2</accession>
<evidence type="ECO:0000256" key="1">
    <source>
        <dbReference type="ARBA" id="ARBA00022679"/>
    </source>
</evidence>
<dbReference type="OrthoDB" id="9801609at2"/>
<name>A0A4R1CHJ2_9ACTN</name>
<dbReference type="EMBL" id="SJZJ01000005">
    <property type="protein sequence ID" value="TCJ30217.1"/>
    <property type="molecule type" value="Genomic_DNA"/>
</dbReference>
<dbReference type="InterPro" id="IPR001296">
    <property type="entry name" value="Glyco_trans_1"/>
</dbReference>
<protein>
    <submittedName>
        <fullName evidence="4">Glycosyltransferase</fullName>
    </submittedName>
</protein>
<dbReference type="GO" id="GO:0016757">
    <property type="term" value="F:glycosyltransferase activity"/>
    <property type="evidence" value="ECO:0007669"/>
    <property type="project" value="InterPro"/>
</dbReference>
<dbReference type="Proteomes" id="UP000295453">
    <property type="component" value="Unassembled WGS sequence"/>
</dbReference>
<keyword evidence="5" id="KW-1185">Reference proteome</keyword>
<organism evidence="4 5">
    <name type="scientific">Nocardioides jejuensis</name>
    <dbReference type="NCBI Taxonomy" id="2502782"/>
    <lineage>
        <taxon>Bacteria</taxon>
        <taxon>Bacillati</taxon>
        <taxon>Actinomycetota</taxon>
        <taxon>Actinomycetes</taxon>
        <taxon>Propionibacteriales</taxon>
        <taxon>Nocardioidaceae</taxon>
        <taxon>Nocardioides</taxon>
    </lineage>
</organism>
<evidence type="ECO:0000313" key="4">
    <source>
        <dbReference type="EMBL" id="TCJ30217.1"/>
    </source>
</evidence>
<keyword evidence="1 4" id="KW-0808">Transferase</keyword>
<dbReference type="Gene3D" id="3.40.50.2000">
    <property type="entry name" value="Glycogen Phosphorylase B"/>
    <property type="match status" value="2"/>
</dbReference>
<comment type="caution">
    <text evidence="4">The sequence shown here is derived from an EMBL/GenBank/DDBJ whole genome shotgun (WGS) entry which is preliminary data.</text>
</comment>
<evidence type="ECO:0000256" key="2">
    <source>
        <dbReference type="SAM" id="MobiDB-lite"/>
    </source>
</evidence>
<gene>
    <name evidence="4" type="ORF">EPD65_04855</name>
</gene>
<reference evidence="4 5" key="1">
    <citation type="submission" date="2019-03" db="EMBL/GenBank/DDBJ databases">
        <authorList>
            <person name="Kim M.K.M."/>
        </authorList>
    </citation>
    <scope>NUCLEOTIDE SEQUENCE [LARGE SCALE GENOMIC DNA]</scope>
    <source>
        <strain evidence="4 5">18JY15-6</strain>
    </source>
</reference>
<sequence>MTSSPGAGRPAVRTTTSTCPPPSASLPSTRRCSRRTRWRMAELRVIASNLHRGGAVQVAASLIGELAARPDFDRSRVVFEVSPAVLDNLTGEVRERVDLDVVRRGVRSVGLWRTDLGHDEPAKLVVFSPAWFPVRGARRLSGYADVTALYAEAQPTRRARAKAWLSRHQLRRFDTIVVETQAVADRLTAQVPQLASRLHVVPNSISGAVVDGTAPIPELPAFDGVTLAYTSANYPHKNFAYLGPLAAALADRGVEVRYLVTMPTHEFEQLPGDVQARAINLGTVRQEQLRSVHAAADGIVFPSLLEASSATPFEAMRLGTPLFASDRDFVRATAGDAAHYLDPLDPADGARVIADVLGDGPRRAAAIERGLARVATLPSAGDRADRIWSLLTSPAAEPPRLLIVNNMPAFYRSPLYAAIADEFRARTGGQTLVVFQVRRARRERGEWFYTPDGDHGYAHRFVQDDYAYLAGRKLPTRPGSGLLRRYAPTHVFTAGWDTSLSLAASRRALRRGVRLAVWVESSSLTTTRRSRLLDAVRRSWLAPADLAVVPSAASAAYVDELAQRHVPDVRLLNPVTLDRLAGTEAAPRVVFLGDLSLRKGFDRLVALAAKLGSGIEVHAWGRDTDGLAAGGVVVHPPVPLAEIVAELTSADVLVIPSRVDPAPLTFSEGLALGLRIVVSTDISYAEQAGPGVVAADCDDPASFVVAVEDVLAGERPPASRGADVSPEHFAKRLVDGLLA</sequence>
<proteinExistence type="predicted"/>